<sequence>MSPPTPDGRLPTDRTLNDDDERVSRPIRPLGTARHPARSTTPTPSNPHGTPPPTPLYPRGSTGPDHAPTKPAFRSVREMALAAIGPPLDPASLRSRLAAYRPWYPFPLDDLGTPNHLPLAPSGAVAAIPANFDRLDVRRISNTSTSSTDTAASSTSARLSDAAISPPTEVSPLPLPLPLSRLASWSATSDSARRSFSAEPEELTSRATRLPPRGASGLGIMTLAQADQHPVAGPSRSHESEHALEHERNSLGSSSGHEEEKERAHFQNVLRAFNAYLPHSLAANNARRKSFYSLARSHRLLLSQVGPELPGPLVEMENEEGHDSSVPDANSAVRGGRGQESAGRERHTLPPGGRGFKSRLDEIDDRIRRNADVLSLIVEDSRGFLDDARADGAETDASAASEKISAASAEKLAHGHVEPQGDAALKVQTAHAPGAAVPRDIVRSAPQSERSSSGNLRPTEEQALKRQRRRTPLDAPRHTNLSTSTDSASGRSNVGSGEGSSGSSGSLRDDPSAAPFSREGAEKSRQRPSSRGASTRTSEHEIDKIRSTIKQLVRDWSDEGAQEREAAYGPILDALDARFGEVPSTSRNQVRVLVPGAGLGRLAFEIAWQGYSSQGNEYSFFMLLASHWILNKSSGRHAHTVYPYVHSSSNWRKASDMLQGIRIPDVNPTDLPPHVDFSMVAGEFVDVYSKEQEIGGWDAVATVYFVDTARNIVKYLEVINHLLPVGGFWCNVGPLLWHFENNGDLSIELTLEEMMDLIQLMGFEIEEHRTLESQPYTGNASGMLSYEYTPEFWVARKVKEAPPGSEVAGDKSDGLRRT</sequence>
<dbReference type="PANTHER" id="PTHR12303">
    <property type="entry name" value="CARNOSINE N-METHYLTRANSFERASE"/>
    <property type="match status" value="1"/>
</dbReference>
<organism evidence="7 8">
    <name type="scientific">Ceraceosorus guamensis</name>
    <dbReference type="NCBI Taxonomy" id="1522189"/>
    <lineage>
        <taxon>Eukaryota</taxon>
        <taxon>Fungi</taxon>
        <taxon>Dikarya</taxon>
        <taxon>Basidiomycota</taxon>
        <taxon>Ustilaginomycotina</taxon>
        <taxon>Exobasidiomycetes</taxon>
        <taxon>Ceraceosorales</taxon>
        <taxon>Ceraceosoraceae</taxon>
        <taxon>Ceraceosorus</taxon>
    </lineage>
</organism>
<reference evidence="7 8" key="1">
    <citation type="journal article" date="2018" name="Mol. Biol. Evol.">
        <title>Broad Genomic Sampling Reveals a Smut Pathogenic Ancestry of the Fungal Clade Ustilaginomycotina.</title>
        <authorList>
            <person name="Kijpornyongpan T."/>
            <person name="Mondo S.J."/>
            <person name="Barry K."/>
            <person name="Sandor L."/>
            <person name="Lee J."/>
            <person name="Lipzen A."/>
            <person name="Pangilinan J."/>
            <person name="LaButti K."/>
            <person name="Hainaut M."/>
            <person name="Henrissat B."/>
            <person name="Grigoriev I.V."/>
            <person name="Spatafora J.W."/>
            <person name="Aime M.C."/>
        </authorList>
    </citation>
    <scope>NUCLEOTIDE SEQUENCE [LARGE SCALE GENOMIC DNA]</scope>
    <source>
        <strain evidence="7 8">MCA 4658</strain>
    </source>
</reference>
<dbReference type="GO" id="GO:0032259">
    <property type="term" value="P:methylation"/>
    <property type="evidence" value="ECO:0007669"/>
    <property type="project" value="UniProtKB-KW"/>
</dbReference>
<dbReference type="GO" id="GO:0030735">
    <property type="term" value="F:carnosine N-methyltransferase activity"/>
    <property type="evidence" value="ECO:0007669"/>
    <property type="project" value="UniProtKB-EC"/>
</dbReference>
<dbReference type="InterPro" id="IPR029063">
    <property type="entry name" value="SAM-dependent_MTases_sf"/>
</dbReference>
<dbReference type="EMBL" id="KZ819352">
    <property type="protein sequence ID" value="PWN46131.1"/>
    <property type="molecule type" value="Genomic_DNA"/>
</dbReference>
<gene>
    <name evidence="7" type="ORF">IE81DRAFT_84172</name>
</gene>
<evidence type="ECO:0000256" key="3">
    <source>
        <dbReference type="ARBA" id="ARBA00022603"/>
    </source>
</evidence>
<dbReference type="GeneID" id="37039557"/>
<keyword evidence="4" id="KW-0808">Transferase</keyword>
<comment type="similarity">
    <text evidence="1">Belongs to the carnosine N-methyltransferase family.</text>
</comment>
<feature type="region of interest" description="Disordered" evidence="6">
    <location>
        <begin position="428"/>
        <end position="543"/>
    </location>
</feature>
<feature type="region of interest" description="Disordered" evidence="6">
    <location>
        <begin position="1"/>
        <end position="73"/>
    </location>
</feature>
<name>A0A316WBW5_9BASI</name>
<evidence type="ECO:0000256" key="1">
    <source>
        <dbReference type="ARBA" id="ARBA00010086"/>
    </source>
</evidence>
<evidence type="ECO:0000256" key="5">
    <source>
        <dbReference type="ARBA" id="ARBA00022691"/>
    </source>
</evidence>
<evidence type="ECO:0000313" key="8">
    <source>
        <dbReference type="Proteomes" id="UP000245783"/>
    </source>
</evidence>
<evidence type="ECO:0000256" key="6">
    <source>
        <dbReference type="SAM" id="MobiDB-lite"/>
    </source>
</evidence>
<feature type="compositionally biased region" description="Polar residues" evidence="6">
    <location>
        <begin position="479"/>
        <end position="488"/>
    </location>
</feature>
<keyword evidence="8" id="KW-1185">Reference proteome</keyword>
<feature type="region of interest" description="Disordered" evidence="6">
    <location>
        <begin position="317"/>
        <end position="357"/>
    </location>
</feature>
<feature type="compositionally biased region" description="Polar residues" evidence="6">
    <location>
        <begin position="445"/>
        <end position="456"/>
    </location>
</feature>
<dbReference type="AlphaFoldDB" id="A0A316WBW5"/>
<dbReference type="InterPro" id="IPR012901">
    <property type="entry name" value="CARME"/>
</dbReference>
<feature type="region of interest" description="Disordered" evidence="6">
    <location>
        <begin position="193"/>
        <end position="263"/>
    </location>
</feature>
<evidence type="ECO:0000256" key="4">
    <source>
        <dbReference type="ARBA" id="ARBA00022679"/>
    </source>
</evidence>
<evidence type="ECO:0000313" key="7">
    <source>
        <dbReference type="EMBL" id="PWN46131.1"/>
    </source>
</evidence>
<dbReference type="OrthoDB" id="978at2759"/>
<dbReference type="EC" id="2.1.1.22" evidence="2"/>
<dbReference type="PANTHER" id="PTHR12303:SF6">
    <property type="entry name" value="CARNOSINE N-METHYLTRANSFERASE"/>
    <property type="match status" value="1"/>
</dbReference>
<keyword evidence="5" id="KW-0949">S-adenosyl-L-methionine</keyword>
<keyword evidence="3" id="KW-0489">Methyltransferase</keyword>
<dbReference type="InParanoid" id="A0A316WBW5"/>
<protein>
    <recommendedName>
        <fullName evidence="2">carnosine N-methyltransferase</fullName>
        <ecNumber evidence="2">2.1.1.22</ecNumber>
    </recommendedName>
</protein>
<feature type="compositionally biased region" description="Basic and acidic residues" evidence="6">
    <location>
        <begin position="236"/>
        <end position="249"/>
    </location>
</feature>
<evidence type="ECO:0000256" key="2">
    <source>
        <dbReference type="ARBA" id="ARBA00012003"/>
    </source>
</evidence>
<dbReference type="SUPFAM" id="SSF53335">
    <property type="entry name" value="S-adenosyl-L-methionine-dependent methyltransferases"/>
    <property type="match status" value="1"/>
</dbReference>
<proteinExistence type="inferred from homology"/>
<feature type="region of interest" description="Disordered" evidence="6">
    <location>
        <begin position="143"/>
        <end position="175"/>
    </location>
</feature>
<dbReference type="RefSeq" id="XP_025373291.1">
    <property type="nucleotide sequence ID" value="XM_025517687.1"/>
</dbReference>
<dbReference type="STRING" id="1522189.A0A316WBW5"/>
<dbReference type="Proteomes" id="UP000245783">
    <property type="component" value="Unassembled WGS sequence"/>
</dbReference>
<feature type="compositionally biased region" description="Polar residues" evidence="6">
    <location>
        <begin position="527"/>
        <end position="536"/>
    </location>
</feature>
<dbReference type="Pfam" id="PF07942">
    <property type="entry name" value="CARME"/>
    <property type="match status" value="1"/>
</dbReference>
<dbReference type="SMART" id="SM01296">
    <property type="entry name" value="N2227"/>
    <property type="match status" value="1"/>
</dbReference>
<accession>A0A316WBW5</accession>